<dbReference type="InterPro" id="IPR003409">
    <property type="entry name" value="MORN"/>
</dbReference>
<dbReference type="FunCoup" id="A0A6J2VGK6">
    <property type="interactions" value="372"/>
</dbReference>
<comment type="subcellular location">
    <subcellularLocation>
        <location evidence="1">Cell projection</location>
        <location evidence="1">Cilium</location>
        <location evidence="1">Flagellum</location>
    </subcellularLocation>
    <subcellularLocation>
        <location evidence="2">Cytoplasm</location>
        <location evidence="2">Cytoskeleton</location>
        <location evidence="2">Cilium axoneme</location>
    </subcellularLocation>
</comment>
<feature type="compositionally biased region" description="Basic and acidic residues" evidence="9">
    <location>
        <begin position="663"/>
        <end position="675"/>
    </location>
</feature>
<dbReference type="Gene3D" id="2.20.110.10">
    <property type="entry name" value="Histone H3 K4-specific methyltransferase SET7/9 N-terminal domain"/>
    <property type="match status" value="5"/>
</dbReference>
<feature type="compositionally biased region" description="Polar residues" evidence="9">
    <location>
        <begin position="624"/>
        <end position="638"/>
    </location>
</feature>
<feature type="compositionally biased region" description="Basic and acidic residues" evidence="9">
    <location>
        <begin position="761"/>
        <end position="773"/>
    </location>
</feature>
<dbReference type="GO" id="GO:0031514">
    <property type="term" value="C:motile cilium"/>
    <property type="evidence" value="ECO:0007669"/>
    <property type="project" value="UniProtKB-SubCell"/>
</dbReference>
<feature type="compositionally biased region" description="Polar residues" evidence="9">
    <location>
        <begin position="44"/>
        <end position="54"/>
    </location>
</feature>
<dbReference type="InParanoid" id="A0A6J2VGK6"/>
<feature type="compositionally biased region" description="Basic and acidic residues" evidence="9">
    <location>
        <begin position="639"/>
        <end position="649"/>
    </location>
</feature>
<evidence type="ECO:0000256" key="6">
    <source>
        <dbReference type="ARBA" id="ARBA00023069"/>
    </source>
</evidence>
<evidence type="ECO:0000313" key="11">
    <source>
        <dbReference type="RefSeq" id="XP_030630978.1"/>
    </source>
</evidence>
<evidence type="ECO:0000256" key="5">
    <source>
        <dbReference type="ARBA" id="ARBA00022846"/>
    </source>
</evidence>
<keyword evidence="10" id="KW-1185">Reference proteome</keyword>
<dbReference type="Proteomes" id="UP000504632">
    <property type="component" value="Chromosome 5"/>
</dbReference>
<dbReference type="OrthoDB" id="294378at2759"/>
<dbReference type="SUPFAM" id="SSF82185">
    <property type="entry name" value="Histone H3 K4-specific methyltransferase SET7/9 N-terminal domain"/>
    <property type="match status" value="3"/>
</dbReference>
<evidence type="ECO:0000256" key="2">
    <source>
        <dbReference type="ARBA" id="ARBA00004430"/>
    </source>
</evidence>
<evidence type="ECO:0000256" key="7">
    <source>
        <dbReference type="ARBA" id="ARBA00023212"/>
    </source>
</evidence>
<protein>
    <submittedName>
        <fullName evidence="11">Radial spoke head 10 homolog B</fullName>
    </submittedName>
</protein>
<evidence type="ECO:0000256" key="3">
    <source>
        <dbReference type="ARBA" id="ARBA00022490"/>
    </source>
</evidence>
<name>A0A6J2VGK6_CHACN</name>
<keyword evidence="6" id="KW-0969">Cilium</keyword>
<feature type="compositionally biased region" description="Polar residues" evidence="9">
    <location>
        <begin position="650"/>
        <end position="662"/>
    </location>
</feature>
<dbReference type="SMART" id="SM00698">
    <property type="entry name" value="MORN"/>
    <property type="match status" value="10"/>
</dbReference>
<evidence type="ECO:0000256" key="1">
    <source>
        <dbReference type="ARBA" id="ARBA00004230"/>
    </source>
</evidence>
<dbReference type="PANTHER" id="PTHR46613">
    <property type="entry name" value="RADIAL SPOKE HEAD 10 HOMOLOG B-RELATED"/>
    <property type="match status" value="1"/>
</dbReference>
<feature type="region of interest" description="Disordered" evidence="9">
    <location>
        <begin position="623"/>
        <end position="675"/>
    </location>
</feature>
<evidence type="ECO:0000256" key="8">
    <source>
        <dbReference type="ARBA" id="ARBA00023273"/>
    </source>
</evidence>
<dbReference type="GeneID" id="115812634"/>
<accession>A0A6J2VGK6</accession>
<evidence type="ECO:0000256" key="4">
    <source>
        <dbReference type="ARBA" id="ARBA00022737"/>
    </source>
</evidence>
<gene>
    <name evidence="11" type="primary">rsph10b</name>
</gene>
<dbReference type="GO" id="GO:0005930">
    <property type="term" value="C:axoneme"/>
    <property type="evidence" value="ECO:0007669"/>
    <property type="project" value="UniProtKB-SubCell"/>
</dbReference>
<keyword evidence="4" id="KW-0677">Repeat</keyword>
<reference evidence="11" key="1">
    <citation type="submission" date="2025-08" db="UniProtKB">
        <authorList>
            <consortium name="RefSeq"/>
        </authorList>
    </citation>
    <scope>IDENTIFICATION</scope>
</reference>
<feature type="region of interest" description="Disordered" evidence="9">
    <location>
        <begin position="1"/>
        <end position="57"/>
    </location>
</feature>
<dbReference type="RefSeq" id="XP_030630978.1">
    <property type="nucleotide sequence ID" value="XM_030775118.1"/>
</dbReference>
<evidence type="ECO:0000313" key="10">
    <source>
        <dbReference type="Proteomes" id="UP000504632"/>
    </source>
</evidence>
<keyword evidence="5" id="KW-0282">Flagellum</keyword>
<sequence>MAKGDKKKKNDKDTPEVPSNKMLESSSASSIGSEQVVEHESLRATDSPSASFVSQPPVVTPCSDKIVETHVLTSIVVERYEGDKRGDLFHGEGVAHFQDGHVYKGTFSDGLMHGRGLYIWSDGLKYEGDFASNVPIGHGTYTWKDGSCYVGEVCNAIRHGVGTFKSAKTSATYRGQWYNGKRHGKGIIYYNRELTSWYEGDWTNNCRDGWGVRHYPSGNIYEGQWKNNVRHGEGTMRWFQLGQQYSGHWENGIQHGLGKHTWFLKRVPGSQYPLRNEYVGEFLQGFRHGRGKFLYASGAVYTGGWKRNKKHGQGKFVFKNGRIFEGEFVDDRMAEFPGFSIYGSRSPDLSGIRTHSPPLNESSSLLGPDLALNIEPILTGLPEAQRDSELKQLEFAVLRHVAELRSIYSAYSSLGHETSPDNTFLLTRLQFWRLLKDCSVHQHGITMAQMDRLISGDMPSEEVHSPFTTMLLREYISSIIVLAYNIYHKDIKKESPNFTLETCFSKLMKQNILPGAKNIKGPLFSHPVHAVVGMIYVERSWEIYQAFCKVNPNRTMTVRHFIWMLKGLCLYDSQLTTETVLRILSADNPAIYNATHSNLDLEMTFLEFFEALLGCAEVKGNQEVEMSTQSLPDQTVRSSKGDEMKDNSERVSSSHLVATSTSESEKRDLNPEPYIKEHEPTADTKTAHQHFASIEPVKQVNPDTELECWIHGTHEFFTKTFFPAYEHSLQLDKEVQEERLRQSTRYRIALAKAKEYARLREQWEAEEEERRKEEEEEDETEKSEVINEPNLPSPAVTTPVASTVSMAAPKQSPTSSRKKKK</sequence>
<keyword evidence="3" id="KW-0963">Cytoplasm</keyword>
<keyword evidence="8" id="KW-0966">Cell projection</keyword>
<proteinExistence type="predicted"/>
<organism evidence="10 11">
    <name type="scientific">Chanos chanos</name>
    <name type="common">Milkfish</name>
    <name type="synonym">Mugil chanos</name>
    <dbReference type="NCBI Taxonomy" id="29144"/>
    <lineage>
        <taxon>Eukaryota</taxon>
        <taxon>Metazoa</taxon>
        <taxon>Chordata</taxon>
        <taxon>Craniata</taxon>
        <taxon>Vertebrata</taxon>
        <taxon>Euteleostomi</taxon>
        <taxon>Actinopterygii</taxon>
        <taxon>Neopterygii</taxon>
        <taxon>Teleostei</taxon>
        <taxon>Ostariophysi</taxon>
        <taxon>Gonorynchiformes</taxon>
        <taxon>Chanidae</taxon>
        <taxon>Chanos</taxon>
    </lineage>
</organism>
<dbReference type="CTD" id="222967"/>
<dbReference type="Pfam" id="PF02493">
    <property type="entry name" value="MORN"/>
    <property type="match status" value="9"/>
</dbReference>
<feature type="region of interest" description="Disordered" evidence="9">
    <location>
        <begin position="761"/>
        <end position="821"/>
    </location>
</feature>
<evidence type="ECO:0000256" key="9">
    <source>
        <dbReference type="SAM" id="MobiDB-lite"/>
    </source>
</evidence>
<keyword evidence="7" id="KW-0206">Cytoskeleton</keyword>
<dbReference type="PANTHER" id="PTHR46613:SF1">
    <property type="entry name" value="RADIAL SPOKE HEAD 10 HOMOLOG B-RELATED"/>
    <property type="match status" value="1"/>
</dbReference>
<dbReference type="AlphaFoldDB" id="A0A6J2VGK6"/>
<feature type="compositionally biased region" description="Polar residues" evidence="9">
    <location>
        <begin position="795"/>
        <end position="815"/>
    </location>
</feature>